<dbReference type="SUPFAM" id="SSF49417">
    <property type="entry name" value="p53-like transcription factors"/>
    <property type="match status" value="1"/>
</dbReference>
<evidence type="ECO:0000256" key="12">
    <source>
        <dbReference type="PROSITE-ProRule" id="PRU00191"/>
    </source>
</evidence>
<dbReference type="SUPFAM" id="SSF47655">
    <property type="entry name" value="STAT"/>
    <property type="match status" value="1"/>
</dbReference>
<evidence type="ECO:0000256" key="2">
    <source>
        <dbReference type="ARBA" id="ARBA00004496"/>
    </source>
</evidence>
<evidence type="ECO:0000256" key="9">
    <source>
        <dbReference type="ARBA" id="ARBA00023159"/>
    </source>
</evidence>
<sequence length="709" mass="82248">MNQALGPGPHSLWAQVCRLDTESMHKIRVMYDSRFFPIEFRHYFADLIEMPEWDAINPDIPSEVENAQIMLQKWLEAIQRQIASINAQDFLTQYKLIEIMNTIQNEYAARPLELVRRRKEVLANEKQVVTRYHENSSVETRGPLQMEDETIRATLQDLYSCTQKTEESLREAQAAQEYFVIRYQEQLRYDHEVRRLSQEPEHQERCRQYMAEKEKYDKELKARAGAQAILRSRGQMMEKHKEVIVKIIKVHKLVLEKKLMAWKQNQVLLFNGGQNDDTALKNIQEYCEKLAEILWNNRQQIKRCELQKTQLPISSPDVTTQEPELPRFNAQLTAQLSSLVTSSFVIERQPPQVLKTQTRFGAQVRLLIGNQLSIHVNPPQVRAIIVSEAQAREILIAEDSAHHLEGEILNSVSTMEYNSTSGILSANFRNMSLRRIRRPDKKGSDTVTEEKFTILFLAEFHVGTNELVFYPQRIPFSVPEAVEWHRLRECLNMKWKAEVCCSFDLSERSLAYLGFKLFRGNPFSDNSIVTWAMFNKENLVNRTFTFWQWFYSTLNLMKDRKCNKHWQQQAIVGFISKPDCESILCQQLSGTFMLRFSDSELGALTFAFNQAGCVQHLKPQTTKDFLVKDLNGQCCDFGQFMYCYKQDGKAVPKTELFQIDSTFEKDAPTHDGYVPVQITVSMDDRNNTSRSPGFSSPASQLPHPGISSF</sequence>
<reference evidence="16" key="1">
    <citation type="journal article" date="2010" name="Science">
        <title>Plasticity of animal genome architecture unmasked by rapid evolution of a pelagic tunicate.</title>
        <authorList>
            <person name="Denoeud F."/>
            <person name="Henriet S."/>
            <person name="Mungpakdee S."/>
            <person name="Aury J.M."/>
            <person name="Da Silva C."/>
            <person name="Brinkmann H."/>
            <person name="Mikhaleva J."/>
            <person name="Olsen L.C."/>
            <person name="Jubin C."/>
            <person name="Canestro C."/>
            <person name="Bouquet J.M."/>
            <person name="Danks G."/>
            <person name="Poulain J."/>
            <person name="Campsteijn C."/>
            <person name="Adamski M."/>
            <person name="Cross I."/>
            <person name="Yadetie F."/>
            <person name="Muffato M."/>
            <person name="Louis A."/>
            <person name="Butcher S."/>
            <person name="Tsagkogeorga G."/>
            <person name="Konrad A."/>
            <person name="Singh S."/>
            <person name="Jensen M.F."/>
            <person name="Cong E.H."/>
            <person name="Eikeseth-Otteraa H."/>
            <person name="Noel B."/>
            <person name="Anthouard V."/>
            <person name="Porcel B.M."/>
            <person name="Kachouri-Lafond R."/>
            <person name="Nishino A."/>
            <person name="Ugolini M."/>
            <person name="Chourrout P."/>
            <person name="Nishida H."/>
            <person name="Aasland R."/>
            <person name="Huzurbazar S."/>
            <person name="Westhof E."/>
            <person name="Delsuc F."/>
            <person name="Lehrach H."/>
            <person name="Reinhardt R."/>
            <person name="Weissenbach J."/>
            <person name="Roy S.W."/>
            <person name="Artiguenave F."/>
            <person name="Postlethwait J.H."/>
            <person name="Manak J.R."/>
            <person name="Thompson E.M."/>
            <person name="Jaillon O."/>
            <person name="Du Pasquier L."/>
            <person name="Boudinot P."/>
            <person name="Liberles D.A."/>
            <person name="Volff J.N."/>
            <person name="Philippe H."/>
            <person name="Lenhard B."/>
            <person name="Roest Crollius H."/>
            <person name="Wincker P."/>
            <person name="Chourrout D."/>
        </authorList>
    </citation>
    <scope>NUCLEOTIDE SEQUENCE [LARGE SCALE GENOMIC DNA]</scope>
</reference>
<dbReference type="Gene3D" id="1.10.532.10">
    <property type="entry name" value="STAT transcription factor, N-terminal domain"/>
    <property type="match status" value="1"/>
</dbReference>
<keyword evidence="5 13" id="KW-0597">Phosphoprotein</keyword>
<evidence type="ECO:0000313" key="17">
    <source>
        <dbReference type="Proteomes" id="UP000001307"/>
    </source>
</evidence>
<accession>E4X335</accession>
<dbReference type="GO" id="GO:0007166">
    <property type="term" value="P:cell surface receptor signaling pathway"/>
    <property type="evidence" value="ECO:0007669"/>
    <property type="project" value="UniProtKB-ARBA"/>
</dbReference>
<dbReference type="GO" id="GO:0000977">
    <property type="term" value="F:RNA polymerase II transcription regulatory region sequence-specific DNA binding"/>
    <property type="evidence" value="ECO:0007669"/>
    <property type="project" value="UniProtKB-ARBA"/>
</dbReference>
<keyword evidence="4 13" id="KW-0963">Cytoplasm</keyword>
<keyword evidence="11 13" id="KW-0539">Nucleus</keyword>
<dbReference type="FunFam" id="2.60.40.630:FF:000003">
    <property type="entry name" value="Signal transducer and transcription activator 6"/>
    <property type="match status" value="1"/>
</dbReference>
<feature type="compositionally biased region" description="Polar residues" evidence="14">
    <location>
        <begin position="688"/>
        <end position="699"/>
    </location>
</feature>
<feature type="region of interest" description="Disordered" evidence="14">
    <location>
        <begin position="684"/>
        <end position="709"/>
    </location>
</feature>
<keyword evidence="6 12" id="KW-0727">SH2 domain</keyword>
<evidence type="ECO:0000256" key="1">
    <source>
        <dbReference type="ARBA" id="ARBA00004123"/>
    </source>
</evidence>
<evidence type="ECO:0000259" key="15">
    <source>
        <dbReference type="PROSITE" id="PS50001"/>
    </source>
</evidence>
<keyword evidence="8 13" id="KW-0238">DNA-binding</keyword>
<dbReference type="CDD" id="cd09919">
    <property type="entry name" value="SH2_STAT_family"/>
    <property type="match status" value="1"/>
</dbReference>
<dbReference type="InterPro" id="IPR015988">
    <property type="entry name" value="STAT_TF_CC"/>
</dbReference>
<dbReference type="Gene3D" id="3.30.505.10">
    <property type="entry name" value="SH2 domain"/>
    <property type="match status" value="1"/>
</dbReference>
<dbReference type="Proteomes" id="UP000001307">
    <property type="component" value="Unassembled WGS sequence"/>
</dbReference>
<dbReference type="Gene3D" id="1.20.1050.20">
    <property type="entry name" value="STAT transcription factor, all-alpha domain"/>
    <property type="match status" value="1"/>
</dbReference>
<dbReference type="InterPro" id="IPR036860">
    <property type="entry name" value="SH2_dom_sf"/>
</dbReference>
<evidence type="ECO:0000256" key="11">
    <source>
        <dbReference type="ARBA" id="ARBA00023242"/>
    </source>
</evidence>
<dbReference type="InterPro" id="IPR036535">
    <property type="entry name" value="STAT_N_sf"/>
</dbReference>
<dbReference type="PROSITE" id="PS50001">
    <property type="entry name" value="SH2"/>
    <property type="match status" value="1"/>
</dbReference>
<dbReference type="SUPFAM" id="SSF55550">
    <property type="entry name" value="SH2 domain"/>
    <property type="match status" value="1"/>
</dbReference>
<evidence type="ECO:0000256" key="6">
    <source>
        <dbReference type="ARBA" id="ARBA00022999"/>
    </source>
</evidence>
<feature type="domain" description="SH2" evidence="15">
    <location>
        <begin position="549"/>
        <end position="642"/>
    </location>
</feature>
<proteinExistence type="inferred from homology"/>
<dbReference type="InterPro" id="IPR001217">
    <property type="entry name" value="STAT"/>
</dbReference>
<dbReference type="InterPro" id="IPR000980">
    <property type="entry name" value="SH2"/>
</dbReference>
<dbReference type="Pfam" id="PF02865">
    <property type="entry name" value="STAT_int"/>
    <property type="match status" value="1"/>
</dbReference>
<dbReference type="GO" id="GO:0005634">
    <property type="term" value="C:nucleus"/>
    <property type="evidence" value="ECO:0007669"/>
    <property type="project" value="UniProtKB-SubCell"/>
</dbReference>
<protein>
    <recommendedName>
        <fullName evidence="13">Signal transducer and activator of transcription</fullName>
    </recommendedName>
</protein>
<dbReference type="InterPro" id="IPR046994">
    <property type="entry name" value="STAT5_CC"/>
</dbReference>
<keyword evidence="17" id="KW-1185">Reference proteome</keyword>
<dbReference type="Pfam" id="PF02864">
    <property type="entry name" value="STAT_bind"/>
    <property type="match status" value="1"/>
</dbReference>
<evidence type="ECO:0000256" key="8">
    <source>
        <dbReference type="ARBA" id="ARBA00023125"/>
    </source>
</evidence>
<evidence type="ECO:0000256" key="4">
    <source>
        <dbReference type="ARBA" id="ARBA00022490"/>
    </source>
</evidence>
<evidence type="ECO:0000256" key="13">
    <source>
        <dbReference type="RuleBase" id="RU046415"/>
    </source>
</evidence>
<dbReference type="SMART" id="SM00964">
    <property type="entry name" value="STAT_int"/>
    <property type="match status" value="1"/>
</dbReference>
<dbReference type="InterPro" id="IPR048988">
    <property type="entry name" value="STAT_linker"/>
</dbReference>
<dbReference type="InterPro" id="IPR013799">
    <property type="entry name" value="STAT_TF_prot_interaction"/>
</dbReference>
<dbReference type="EMBL" id="FN653023">
    <property type="protein sequence ID" value="CBY18039.1"/>
    <property type="molecule type" value="Genomic_DNA"/>
</dbReference>
<evidence type="ECO:0000256" key="5">
    <source>
        <dbReference type="ARBA" id="ARBA00022553"/>
    </source>
</evidence>
<dbReference type="Gene3D" id="2.60.40.630">
    <property type="entry name" value="STAT transcription factor, DNA-binding domain"/>
    <property type="match status" value="1"/>
</dbReference>
<dbReference type="InterPro" id="IPR013800">
    <property type="entry name" value="STAT_TF_alpha"/>
</dbReference>
<keyword evidence="7 13" id="KW-0805">Transcription regulation</keyword>
<dbReference type="OrthoDB" id="19300at2759"/>
<keyword evidence="10 13" id="KW-0804">Transcription</keyword>
<dbReference type="CDD" id="cd16855">
    <property type="entry name" value="STAT5_CCD"/>
    <property type="match status" value="1"/>
</dbReference>
<evidence type="ECO:0000256" key="14">
    <source>
        <dbReference type="SAM" id="MobiDB-lite"/>
    </source>
</evidence>
<evidence type="ECO:0000313" key="16">
    <source>
        <dbReference type="EMBL" id="CBY18039.1"/>
    </source>
</evidence>
<dbReference type="InterPro" id="IPR012345">
    <property type="entry name" value="STAT_TF_DNA-bd_N"/>
</dbReference>
<dbReference type="Pfam" id="PF00017">
    <property type="entry name" value="SH2"/>
    <property type="match status" value="1"/>
</dbReference>
<dbReference type="InParanoid" id="E4X335"/>
<dbReference type="PANTHER" id="PTHR11801">
    <property type="entry name" value="SIGNAL TRANSDUCER AND ACTIVATOR OF TRANSCRIPTION"/>
    <property type="match status" value="1"/>
</dbReference>
<dbReference type="SUPFAM" id="SSF48092">
    <property type="entry name" value="Transcription factor STAT-4 N-domain"/>
    <property type="match status" value="1"/>
</dbReference>
<organism evidence="16">
    <name type="scientific">Oikopleura dioica</name>
    <name type="common">Tunicate</name>
    <dbReference type="NCBI Taxonomy" id="34765"/>
    <lineage>
        <taxon>Eukaryota</taxon>
        <taxon>Metazoa</taxon>
        <taxon>Chordata</taxon>
        <taxon>Tunicata</taxon>
        <taxon>Appendicularia</taxon>
        <taxon>Copelata</taxon>
        <taxon>Oikopleuridae</taxon>
        <taxon>Oikopleura</taxon>
    </lineage>
</organism>
<dbReference type="Pfam" id="PF01017">
    <property type="entry name" value="STAT_alpha"/>
    <property type="match status" value="1"/>
</dbReference>
<comment type="similarity">
    <text evidence="3 13">Belongs to the transcription factor STAT family.</text>
</comment>
<dbReference type="Pfam" id="PF21354">
    <property type="entry name" value="STAT_linker"/>
    <property type="match status" value="1"/>
</dbReference>
<dbReference type="GO" id="GO:0005737">
    <property type="term" value="C:cytoplasm"/>
    <property type="evidence" value="ECO:0007669"/>
    <property type="project" value="UniProtKB-SubCell"/>
</dbReference>
<comment type="subcellular location">
    <subcellularLocation>
        <location evidence="2 13">Cytoplasm</location>
    </subcellularLocation>
    <subcellularLocation>
        <location evidence="1 13">Nucleus</location>
    </subcellularLocation>
</comment>
<evidence type="ECO:0000256" key="7">
    <source>
        <dbReference type="ARBA" id="ARBA00023015"/>
    </source>
</evidence>
<keyword evidence="9 13" id="KW-0010">Activator</keyword>
<dbReference type="AlphaFoldDB" id="E4X335"/>
<evidence type="ECO:0000256" key="10">
    <source>
        <dbReference type="ARBA" id="ARBA00023163"/>
    </source>
</evidence>
<evidence type="ECO:0000256" key="3">
    <source>
        <dbReference type="ARBA" id="ARBA00005586"/>
    </source>
</evidence>
<dbReference type="InterPro" id="IPR013801">
    <property type="entry name" value="STAT_TF_DNA-bd"/>
</dbReference>
<dbReference type="GO" id="GO:0001228">
    <property type="term" value="F:DNA-binding transcription activator activity, RNA polymerase II-specific"/>
    <property type="evidence" value="ECO:0007669"/>
    <property type="project" value="UniProtKB-ARBA"/>
</dbReference>
<name>E4X335_OIKDI</name>
<gene>
    <name evidence="16" type="ORF">GSOID_T00017671001</name>
</gene>
<dbReference type="InterPro" id="IPR008967">
    <property type="entry name" value="p53-like_TF_DNA-bd_sf"/>
</dbReference>